<evidence type="ECO:0000259" key="16">
    <source>
        <dbReference type="PROSITE" id="PS50109"/>
    </source>
</evidence>
<dbReference type="KEGG" id="bcoh:BC6307_01235"/>
<dbReference type="RefSeq" id="WP_066422003.1">
    <property type="nucleotide sequence ID" value="NZ_CP018866.1"/>
</dbReference>
<keyword evidence="12 15" id="KW-1133">Transmembrane helix</keyword>
<evidence type="ECO:0000313" key="19">
    <source>
        <dbReference type="Proteomes" id="UP000215224"/>
    </source>
</evidence>
<dbReference type="PROSITE" id="PS50109">
    <property type="entry name" value="HIS_KIN"/>
    <property type="match status" value="1"/>
</dbReference>
<feature type="domain" description="Histidine kinase" evidence="16">
    <location>
        <begin position="251"/>
        <end position="472"/>
    </location>
</feature>
<accession>A0A223KKJ8</accession>
<dbReference type="SMART" id="SM00304">
    <property type="entry name" value="HAMP"/>
    <property type="match status" value="1"/>
</dbReference>
<evidence type="ECO:0000256" key="8">
    <source>
        <dbReference type="ARBA" id="ARBA00022692"/>
    </source>
</evidence>
<evidence type="ECO:0000256" key="6">
    <source>
        <dbReference type="ARBA" id="ARBA00022553"/>
    </source>
</evidence>
<dbReference type="InterPro" id="IPR003660">
    <property type="entry name" value="HAMP_dom"/>
</dbReference>
<evidence type="ECO:0000256" key="12">
    <source>
        <dbReference type="ARBA" id="ARBA00022989"/>
    </source>
</evidence>
<dbReference type="SMART" id="SM00388">
    <property type="entry name" value="HisKA"/>
    <property type="match status" value="1"/>
</dbReference>
<dbReference type="InterPro" id="IPR036097">
    <property type="entry name" value="HisK_dim/P_sf"/>
</dbReference>
<dbReference type="Gene3D" id="3.30.565.10">
    <property type="entry name" value="Histidine kinase-like ATPase, C-terminal domain"/>
    <property type="match status" value="1"/>
</dbReference>
<keyword evidence="13" id="KW-0902">Two-component regulatory system</keyword>
<dbReference type="CDD" id="cd00075">
    <property type="entry name" value="HATPase"/>
    <property type="match status" value="1"/>
</dbReference>
<dbReference type="InterPro" id="IPR036890">
    <property type="entry name" value="HATPase_C_sf"/>
</dbReference>
<dbReference type="CDD" id="cd00082">
    <property type="entry name" value="HisKA"/>
    <property type="match status" value="1"/>
</dbReference>
<evidence type="ECO:0000313" key="18">
    <source>
        <dbReference type="EMBL" id="AST90001.1"/>
    </source>
</evidence>
<dbReference type="GO" id="GO:0005524">
    <property type="term" value="F:ATP binding"/>
    <property type="evidence" value="ECO:0007669"/>
    <property type="project" value="UniProtKB-KW"/>
</dbReference>
<dbReference type="InterPro" id="IPR003661">
    <property type="entry name" value="HisK_dim/P_dom"/>
</dbReference>
<dbReference type="EC" id="2.7.13.3" evidence="3"/>
<comment type="catalytic activity">
    <reaction evidence="1">
        <text>ATP + protein L-histidine = ADP + protein N-phospho-L-histidine.</text>
        <dbReference type="EC" id="2.7.13.3"/>
    </reaction>
</comment>
<dbReference type="Proteomes" id="UP000215224">
    <property type="component" value="Chromosome"/>
</dbReference>
<evidence type="ECO:0000256" key="3">
    <source>
        <dbReference type="ARBA" id="ARBA00012438"/>
    </source>
</evidence>
<gene>
    <name evidence="18" type="ORF">BC6307_01235</name>
</gene>
<dbReference type="InterPro" id="IPR004358">
    <property type="entry name" value="Sig_transdc_His_kin-like_C"/>
</dbReference>
<evidence type="ECO:0000256" key="10">
    <source>
        <dbReference type="ARBA" id="ARBA00022777"/>
    </source>
</evidence>
<dbReference type="Gene3D" id="6.10.340.10">
    <property type="match status" value="1"/>
</dbReference>
<name>A0A223KKJ8_9BACI</name>
<dbReference type="SUPFAM" id="SSF158472">
    <property type="entry name" value="HAMP domain-like"/>
    <property type="match status" value="1"/>
</dbReference>
<dbReference type="Pfam" id="PF00512">
    <property type="entry name" value="HisKA"/>
    <property type="match status" value="1"/>
</dbReference>
<dbReference type="CDD" id="cd06225">
    <property type="entry name" value="HAMP"/>
    <property type="match status" value="1"/>
</dbReference>
<dbReference type="SMART" id="SM00387">
    <property type="entry name" value="HATPase_c"/>
    <property type="match status" value="1"/>
</dbReference>
<evidence type="ECO:0000256" key="9">
    <source>
        <dbReference type="ARBA" id="ARBA00022741"/>
    </source>
</evidence>
<dbReference type="SUPFAM" id="SSF55874">
    <property type="entry name" value="ATPase domain of HSP90 chaperone/DNA topoisomerase II/histidine kinase"/>
    <property type="match status" value="1"/>
</dbReference>
<evidence type="ECO:0000256" key="14">
    <source>
        <dbReference type="ARBA" id="ARBA00023136"/>
    </source>
</evidence>
<dbReference type="GO" id="GO:0000155">
    <property type="term" value="F:phosphorelay sensor kinase activity"/>
    <property type="evidence" value="ECO:0007669"/>
    <property type="project" value="InterPro"/>
</dbReference>
<dbReference type="FunFam" id="1.10.287.130:FF:000001">
    <property type="entry name" value="Two-component sensor histidine kinase"/>
    <property type="match status" value="1"/>
</dbReference>
<organism evidence="18 19">
    <name type="scientific">Sutcliffiella cohnii</name>
    <dbReference type="NCBI Taxonomy" id="33932"/>
    <lineage>
        <taxon>Bacteria</taxon>
        <taxon>Bacillati</taxon>
        <taxon>Bacillota</taxon>
        <taxon>Bacilli</taxon>
        <taxon>Bacillales</taxon>
        <taxon>Bacillaceae</taxon>
        <taxon>Sutcliffiella</taxon>
    </lineage>
</organism>
<reference evidence="18 19" key="1">
    <citation type="submission" date="2016-12" db="EMBL/GenBank/DDBJ databases">
        <title>The whole genome sequencing and assembly of Bacillus cohnii DSM 6307T strain.</title>
        <authorList>
            <person name="Lee Y.-J."/>
            <person name="Yi H."/>
            <person name="Bahn Y.-S."/>
            <person name="Kim J.F."/>
            <person name="Lee D.-W."/>
        </authorList>
    </citation>
    <scope>NUCLEOTIDE SEQUENCE [LARGE SCALE GENOMIC DNA]</scope>
    <source>
        <strain evidence="18 19">DSM 6307</strain>
    </source>
</reference>
<keyword evidence="19" id="KW-1185">Reference proteome</keyword>
<dbReference type="PANTHER" id="PTHR45528:SF12">
    <property type="entry name" value="SENSOR HISTIDINE KINASE ARSS"/>
    <property type="match status" value="1"/>
</dbReference>
<dbReference type="InterPro" id="IPR005467">
    <property type="entry name" value="His_kinase_dom"/>
</dbReference>
<dbReference type="AlphaFoldDB" id="A0A223KKJ8"/>
<dbReference type="STRING" id="1314751.GCA_001591425_05003"/>
<keyword evidence="14 15" id="KW-0472">Membrane</keyword>
<dbReference type="SUPFAM" id="SSF47384">
    <property type="entry name" value="Homodimeric domain of signal transducing histidine kinase"/>
    <property type="match status" value="1"/>
</dbReference>
<keyword evidence="6" id="KW-0597">Phosphoprotein</keyword>
<protein>
    <recommendedName>
        <fullName evidence="4">Signal transduction histidine-protein kinase ArlS</fullName>
        <ecNumber evidence="3">2.7.13.3</ecNumber>
    </recommendedName>
</protein>
<proteinExistence type="predicted"/>
<feature type="transmembrane region" description="Helical" evidence="15">
    <location>
        <begin position="163"/>
        <end position="188"/>
    </location>
</feature>
<evidence type="ECO:0000256" key="5">
    <source>
        <dbReference type="ARBA" id="ARBA00022475"/>
    </source>
</evidence>
<evidence type="ECO:0000256" key="4">
    <source>
        <dbReference type="ARBA" id="ARBA00015735"/>
    </source>
</evidence>
<dbReference type="Pfam" id="PF02518">
    <property type="entry name" value="HATPase_c"/>
    <property type="match status" value="1"/>
</dbReference>
<evidence type="ECO:0000256" key="15">
    <source>
        <dbReference type="SAM" id="Phobius"/>
    </source>
</evidence>
<dbReference type="PANTHER" id="PTHR45528">
    <property type="entry name" value="SENSOR HISTIDINE KINASE CPXA"/>
    <property type="match status" value="1"/>
</dbReference>
<evidence type="ECO:0000256" key="2">
    <source>
        <dbReference type="ARBA" id="ARBA00004651"/>
    </source>
</evidence>
<keyword evidence="5" id="KW-1003">Cell membrane</keyword>
<evidence type="ECO:0000256" key="7">
    <source>
        <dbReference type="ARBA" id="ARBA00022679"/>
    </source>
</evidence>
<evidence type="ECO:0000256" key="1">
    <source>
        <dbReference type="ARBA" id="ARBA00000085"/>
    </source>
</evidence>
<keyword evidence="10" id="KW-0418">Kinase</keyword>
<keyword evidence="7" id="KW-0808">Transferase</keyword>
<dbReference type="InterPro" id="IPR003594">
    <property type="entry name" value="HATPase_dom"/>
</dbReference>
<comment type="subcellular location">
    <subcellularLocation>
        <location evidence="2">Cell membrane</location>
        <topology evidence="2">Multi-pass membrane protein</topology>
    </subcellularLocation>
</comment>
<evidence type="ECO:0000259" key="17">
    <source>
        <dbReference type="PROSITE" id="PS50885"/>
    </source>
</evidence>
<dbReference type="PRINTS" id="PR00344">
    <property type="entry name" value="BCTRLSENSOR"/>
</dbReference>
<evidence type="ECO:0000256" key="11">
    <source>
        <dbReference type="ARBA" id="ARBA00022840"/>
    </source>
</evidence>
<dbReference type="GO" id="GO:0005886">
    <property type="term" value="C:plasma membrane"/>
    <property type="evidence" value="ECO:0007669"/>
    <property type="project" value="UniProtKB-SubCell"/>
</dbReference>
<sequence length="472" mass="54555">MNGIKRFYGHLPIRWKLALWSSIVLFGLFATYNSLQYYVLNSWMMDQEERHIKEKMNEVQNFFADPSHLIDRNSIINSSRFLENIVEADELIRIMDRNGNLIVGVANNFSEEIIVSPIESGDLELVLIDGKHILIYRRPLITPGFVGYVEVIRDLKTYERLRGLIFLVTFSAGMGAILLSGLGGMIIAKQLLRPIAALTETMKRIKMRGLKERVPLDANQKDEVADLSRMFNEMMDDVELSFQKQKQFVEDASHELRTPIAILEGHLSLLNRWGKKDPEVLEESLKASQQEVERLRKLVLELLELTRLESDQFEIGEEEIDPVTVIEKTIANFELVHPDFKFVFHNLVKDKKNNSLRVAERHLEQLLMILMDNGIKYSQDKKLLEITAETNEMSKEWVFRIKDYGIGIPKEDIEKIFDRFYRVDKARSRAKGGHGLGLSIAQRIVSHYKGNIKAESKEEQWTEVIVTIPNVI</sequence>
<dbReference type="PROSITE" id="PS50885">
    <property type="entry name" value="HAMP"/>
    <property type="match status" value="1"/>
</dbReference>
<feature type="transmembrane region" description="Helical" evidence="15">
    <location>
        <begin position="17"/>
        <end position="40"/>
    </location>
</feature>
<dbReference type="InterPro" id="IPR050398">
    <property type="entry name" value="HssS/ArlS-like"/>
</dbReference>
<dbReference type="Pfam" id="PF00672">
    <property type="entry name" value="HAMP"/>
    <property type="match status" value="1"/>
</dbReference>
<feature type="domain" description="HAMP" evidence="17">
    <location>
        <begin position="189"/>
        <end position="243"/>
    </location>
</feature>
<dbReference type="Pfam" id="PF18719">
    <property type="entry name" value="ArlS_N"/>
    <property type="match status" value="1"/>
</dbReference>
<dbReference type="EMBL" id="CP018866">
    <property type="protein sequence ID" value="AST90001.1"/>
    <property type="molecule type" value="Genomic_DNA"/>
</dbReference>
<dbReference type="Gene3D" id="1.10.287.130">
    <property type="match status" value="1"/>
</dbReference>
<keyword evidence="8 15" id="KW-0812">Transmembrane</keyword>
<dbReference type="FunFam" id="3.30.565.10:FF:000006">
    <property type="entry name" value="Sensor histidine kinase WalK"/>
    <property type="match status" value="1"/>
</dbReference>
<keyword evidence="11" id="KW-0067">ATP-binding</keyword>
<evidence type="ECO:0000256" key="13">
    <source>
        <dbReference type="ARBA" id="ARBA00023012"/>
    </source>
</evidence>
<keyword evidence="9" id="KW-0547">Nucleotide-binding</keyword>
<dbReference type="InterPro" id="IPR041610">
    <property type="entry name" value="ArlS_N"/>
</dbReference>